<comment type="caution">
    <text evidence="10">The sequence shown here is derived from an EMBL/GenBank/DDBJ whole genome shotgun (WGS) entry which is preliminary data.</text>
</comment>
<keyword evidence="4" id="KW-0378">Hydrolase</keyword>
<organism evidence="10 11">
    <name type="scientific">Handroanthus impetiginosus</name>
    <dbReference type="NCBI Taxonomy" id="429701"/>
    <lineage>
        <taxon>Eukaryota</taxon>
        <taxon>Viridiplantae</taxon>
        <taxon>Streptophyta</taxon>
        <taxon>Embryophyta</taxon>
        <taxon>Tracheophyta</taxon>
        <taxon>Spermatophyta</taxon>
        <taxon>Magnoliopsida</taxon>
        <taxon>eudicotyledons</taxon>
        <taxon>Gunneridae</taxon>
        <taxon>Pentapetalae</taxon>
        <taxon>asterids</taxon>
        <taxon>lamiids</taxon>
        <taxon>Lamiales</taxon>
        <taxon>Bignoniaceae</taxon>
        <taxon>Crescentiina</taxon>
        <taxon>Tabebuia alliance</taxon>
        <taxon>Handroanthus</taxon>
    </lineage>
</organism>
<evidence type="ECO:0000256" key="7">
    <source>
        <dbReference type="ARBA" id="ARBA00022840"/>
    </source>
</evidence>
<accession>A0A2G9I5K2</accession>
<dbReference type="InterPro" id="IPR050628">
    <property type="entry name" value="SNF2_RAD54_helicase_TF"/>
</dbReference>
<keyword evidence="7" id="KW-0067">ATP-binding</keyword>
<dbReference type="InterPro" id="IPR027417">
    <property type="entry name" value="P-loop_NTPase"/>
</dbReference>
<dbReference type="Pfam" id="PF08797">
    <property type="entry name" value="HIRAN"/>
    <property type="match status" value="1"/>
</dbReference>
<dbReference type="GO" id="GO:0003676">
    <property type="term" value="F:nucleic acid binding"/>
    <property type="evidence" value="ECO:0007669"/>
    <property type="project" value="InterPro"/>
</dbReference>
<keyword evidence="3" id="KW-0547">Nucleotide-binding</keyword>
<dbReference type="GO" id="GO:0006281">
    <property type="term" value="P:DNA repair"/>
    <property type="evidence" value="ECO:0007669"/>
    <property type="project" value="TreeGrafter"/>
</dbReference>
<dbReference type="Proteomes" id="UP000231279">
    <property type="component" value="Unassembled WGS sequence"/>
</dbReference>
<evidence type="ECO:0000256" key="4">
    <source>
        <dbReference type="ARBA" id="ARBA00022801"/>
    </source>
</evidence>
<keyword evidence="11" id="KW-1185">Reference proteome</keyword>
<dbReference type="SMART" id="SM00487">
    <property type="entry name" value="DEXDc"/>
    <property type="match status" value="1"/>
</dbReference>
<dbReference type="SUPFAM" id="SSF52540">
    <property type="entry name" value="P-loop containing nucleoside triphosphate hydrolases"/>
    <property type="match status" value="1"/>
</dbReference>
<dbReference type="Pfam" id="PF00176">
    <property type="entry name" value="SNF2-rel_dom"/>
    <property type="match status" value="1"/>
</dbReference>
<evidence type="ECO:0000313" key="11">
    <source>
        <dbReference type="Proteomes" id="UP000231279"/>
    </source>
</evidence>
<gene>
    <name evidence="10" type="ORF">CDL12_02245</name>
</gene>
<sequence>MFRSLVTQRIDDGPPFSWNLTHLVGSVIVNVVKFRYYGVTYSQLEMVDLVRDQSNLYNRNAIKVLNKGLVPLELGNLEYSASAVLSPLIDANLITIQGFLQRVQESGFEQRDNEFQAPCQVCVFARMTEFEQVRLAIRRGGLEISESDAYSTFSHPVVVKENNHIVDEKRVDEIFTLQNLKVCYGGAVEALEPPRSMIKSELFLHQKEGLGWLVSRENSCKLPSFWEEKNGVYVNLLTSCQTYERPEPIRGGIFADDMGLGKTLTLLSLIAYDKWTYSGHSSGNVDVEIKEQQDEDNNVLFGQKLKRGRGSAWALNKKQKAEDLTVNEMGPLFAFDKPCDSLEPRTTLIVLSPSVFSSWVTQLEEHIRPGSLKVYIYYGARTKVAEELQKYDIVLTTYNTLAWESIGSPILKIEWRRVILDEAHVIKNAKANQSRSVHNLKAKRSNIGMF</sequence>
<evidence type="ECO:0000256" key="1">
    <source>
        <dbReference type="ARBA" id="ARBA00004123"/>
    </source>
</evidence>
<protein>
    <recommendedName>
        <fullName evidence="9">Helicase ATP-binding domain-containing protein</fullName>
    </recommendedName>
</protein>
<keyword evidence="8" id="KW-0539">Nucleus</keyword>
<proteinExistence type="predicted"/>
<dbReference type="InterPro" id="IPR000330">
    <property type="entry name" value="SNF2_N"/>
</dbReference>
<evidence type="ECO:0000313" key="10">
    <source>
        <dbReference type="EMBL" id="PIN25024.1"/>
    </source>
</evidence>
<dbReference type="Gene3D" id="3.30.70.2330">
    <property type="match status" value="1"/>
</dbReference>
<dbReference type="GO" id="GO:0005524">
    <property type="term" value="F:ATP binding"/>
    <property type="evidence" value="ECO:0007669"/>
    <property type="project" value="UniProtKB-KW"/>
</dbReference>
<dbReference type="PANTHER" id="PTHR45626">
    <property type="entry name" value="TRANSCRIPTION TERMINATION FACTOR 2-RELATED"/>
    <property type="match status" value="1"/>
</dbReference>
<comment type="subcellular location">
    <subcellularLocation>
        <location evidence="1">Nucleus</location>
    </subcellularLocation>
</comment>
<feature type="domain" description="Helicase ATP-binding" evidence="9">
    <location>
        <begin position="243"/>
        <end position="450"/>
    </location>
</feature>
<reference evidence="11" key="1">
    <citation type="journal article" date="2018" name="Gigascience">
        <title>Genome assembly of the Pink Ipe (Handroanthus impetiginosus, Bignoniaceae), a highly valued, ecologically keystone Neotropical timber forest tree.</title>
        <authorList>
            <person name="Silva-Junior O.B."/>
            <person name="Grattapaglia D."/>
            <person name="Novaes E."/>
            <person name="Collevatti R.G."/>
        </authorList>
    </citation>
    <scope>NUCLEOTIDE SEQUENCE [LARGE SCALE GENOMIC DNA]</scope>
    <source>
        <strain evidence="11">cv. UFG-1</strain>
    </source>
</reference>
<dbReference type="InterPro" id="IPR014905">
    <property type="entry name" value="HIRAN"/>
</dbReference>
<dbReference type="GO" id="GO:0005634">
    <property type="term" value="C:nucleus"/>
    <property type="evidence" value="ECO:0007669"/>
    <property type="project" value="UniProtKB-SubCell"/>
</dbReference>
<dbReference type="GO" id="GO:0008270">
    <property type="term" value="F:zinc ion binding"/>
    <property type="evidence" value="ECO:0007669"/>
    <property type="project" value="InterPro"/>
</dbReference>
<dbReference type="Gene3D" id="3.40.50.10810">
    <property type="entry name" value="Tandem AAA-ATPase domain"/>
    <property type="match status" value="2"/>
</dbReference>
<dbReference type="InterPro" id="IPR014001">
    <property type="entry name" value="Helicase_ATP-bd"/>
</dbReference>
<dbReference type="STRING" id="429701.A0A2G9I5K2"/>
<name>A0A2G9I5K2_9LAMI</name>
<dbReference type="OrthoDB" id="448448at2759"/>
<evidence type="ECO:0000256" key="5">
    <source>
        <dbReference type="ARBA" id="ARBA00022806"/>
    </source>
</evidence>
<evidence type="ECO:0000256" key="2">
    <source>
        <dbReference type="ARBA" id="ARBA00022723"/>
    </source>
</evidence>
<dbReference type="InterPro" id="IPR038718">
    <property type="entry name" value="SNF2-like_sf"/>
</dbReference>
<keyword evidence="5" id="KW-0347">Helicase</keyword>
<keyword evidence="2" id="KW-0479">Metal-binding</keyword>
<keyword evidence="6" id="KW-0862">Zinc</keyword>
<dbReference type="GO" id="GO:0004386">
    <property type="term" value="F:helicase activity"/>
    <property type="evidence" value="ECO:0007669"/>
    <property type="project" value="UniProtKB-KW"/>
</dbReference>
<evidence type="ECO:0000256" key="6">
    <source>
        <dbReference type="ARBA" id="ARBA00022833"/>
    </source>
</evidence>
<dbReference type="PANTHER" id="PTHR45626:SF17">
    <property type="entry name" value="HELICASE-LIKE TRANSCRIPTION FACTOR"/>
    <property type="match status" value="1"/>
</dbReference>
<evidence type="ECO:0000259" key="9">
    <source>
        <dbReference type="PROSITE" id="PS51192"/>
    </source>
</evidence>
<evidence type="ECO:0000256" key="8">
    <source>
        <dbReference type="ARBA" id="ARBA00023242"/>
    </source>
</evidence>
<dbReference type="AlphaFoldDB" id="A0A2G9I5K2"/>
<dbReference type="GO" id="GO:0016818">
    <property type="term" value="F:hydrolase activity, acting on acid anhydrides, in phosphorus-containing anhydrides"/>
    <property type="evidence" value="ECO:0007669"/>
    <property type="project" value="InterPro"/>
</dbReference>
<dbReference type="GO" id="GO:0008094">
    <property type="term" value="F:ATP-dependent activity, acting on DNA"/>
    <property type="evidence" value="ECO:0007669"/>
    <property type="project" value="TreeGrafter"/>
</dbReference>
<dbReference type="EMBL" id="NKXS01000322">
    <property type="protein sequence ID" value="PIN25024.1"/>
    <property type="molecule type" value="Genomic_DNA"/>
</dbReference>
<dbReference type="PROSITE" id="PS51192">
    <property type="entry name" value="HELICASE_ATP_BIND_1"/>
    <property type="match status" value="1"/>
</dbReference>
<evidence type="ECO:0000256" key="3">
    <source>
        <dbReference type="ARBA" id="ARBA00022741"/>
    </source>
</evidence>